<protein>
    <recommendedName>
        <fullName evidence="11">Protein kinase domain-containing protein</fullName>
    </recommendedName>
</protein>
<dbReference type="InterPro" id="IPR008271">
    <property type="entry name" value="Ser/Thr_kinase_AS"/>
</dbReference>
<dbReference type="VEuPathDB" id="CryptoDB:ChTU502y2012_407g0650"/>
<gene>
    <name evidence="12" type="ORF">CHUDEA7_1330</name>
</gene>
<feature type="domain" description="Protein kinase" evidence="11">
    <location>
        <begin position="157"/>
        <end position="517"/>
    </location>
</feature>
<evidence type="ECO:0000256" key="8">
    <source>
        <dbReference type="ARBA" id="ARBA00048679"/>
    </source>
</evidence>
<dbReference type="PANTHER" id="PTHR48012:SF10">
    <property type="entry name" value="FI20177P1"/>
    <property type="match status" value="1"/>
</dbReference>
<keyword evidence="5" id="KW-0418">Kinase</keyword>
<dbReference type="VEuPathDB" id="CryptoDB:CHUDEA7_1330"/>
<evidence type="ECO:0000256" key="1">
    <source>
        <dbReference type="ARBA" id="ARBA00008874"/>
    </source>
</evidence>
<dbReference type="InterPro" id="IPR050629">
    <property type="entry name" value="STE20/SPS1-PAK"/>
</dbReference>
<dbReference type="AlphaFoldDB" id="A0A0S4TJP5"/>
<dbReference type="GO" id="GO:0004674">
    <property type="term" value="F:protein serine/threonine kinase activity"/>
    <property type="evidence" value="ECO:0007669"/>
    <property type="project" value="UniProtKB-KW"/>
</dbReference>
<dbReference type="SMART" id="SM00220">
    <property type="entry name" value="S_TKc"/>
    <property type="match status" value="1"/>
</dbReference>
<keyword evidence="4" id="KW-0547">Nucleotide-binding</keyword>
<keyword evidence="3" id="KW-0808">Transferase</keyword>
<dbReference type="InterPro" id="IPR000719">
    <property type="entry name" value="Prot_kinase_dom"/>
</dbReference>
<evidence type="ECO:0000256" key="4">
    <source>
        <dbReference type="ARBA" id="ARBA00022741"/>
    </source>
</evidence>
<dbReference type="EMBL" id="LN877953">
    <property type="protein sequence ID" value="CUV07111.1"/>
    <property type="molecule type" value="Genomic_DNA"/>
</dbReference>
<dbReference type="InterPro" id="IPR011009">
    <property type="entry name" value="Kinase-like_dom_sf"/>
</dbReference>
<dbReference type="Gene3D" id="1.10.510.10">
    <property type="entry name" value="Transferase(Phosphotransferase) domain 1"/>
    <property type="match status" value="1"/>
</dbReference>
<organism evidence="12">
    <name type="scientific">Cryptosporidium hominis</name>
    <dbReference type="NCBI Taxonomy" id="237895"/>
    <lineage>
        <taxon>Eukaryota</taxon>
        <taxon>Sar</taxon>
        <taxon>Alveolata</taxon>
        <taxon>Apicomplexa</taxon>
        <taxon>Conoidasida</taxon>
        <taxon>Coccidia</taxon>
        <taxon>Eucoccidiorida</taxon>
        <taxon>Eimeriorina</taxon>
        <taxon>Cryptosporidiidae</taxon>
        <taxon>Cryptosporidium</taxon>
    </lineage>
</organism>
<evidence type="ECO:0000313" key="12">
    <source>
        <dbReference type="EMBL" id="CUV07111.1"/>
    </source>
</evidence>
<evidence type="ECO:0000256" key="9">
    <source>
        <dbReference type="SAM" id="MobiDB-lite"/>
    </source>
</evidence>
<feature type="compositionally biased region" description="Basic and acidic residues" evidence="9">
    <location>
        <begin position="651"/>
        <end position="664"/>
    </location>
</feature>
<dbReference type="SUPFAM" id="SSF56112">
    <property type="entry name" value="Protein kinase-like (PK-like)"/>
    <property type="match status" value="1"/>
</dbReference>
<keyword evidence="2" id="KW-0723">Serine/threonine-protein kinase</keyword>
<feature type="region of interest" description="Disordered" evidence="9">
    <location>
        <begin position="1"/>
        <end position="67"/>
    </location>
</feature>
<comment type="catalytic activity">
    <reaction evidence="8">
        <text>L-seryl-[protein] + ATP = O-phospho-L-seryl-[protein] + ADP + H(+)</text>
        <dbReference type="Rhea" id="RHEA:17989"/>
        <dbReference type="Rhea" id="RHEA-COMP:9863"/>
        <dbReference type="Rhea" id="RHEA-COMP:11604"/>
        <dbReference type="ChEBI" id="CHEBI:15378"/>
        <dbReference type="ChEBI" id="CHEBI:29999"/>
        <dbReference type="ChEBI" id="CHEBI:30616"/>
        <dbReference type="ChEBI" id="CHEBI:83421"/>
        <dbReference type="ChEBI" id="CHEBI:456216"/>
        <dbReference type="EC" id="2.7.11.1"/>
    </reaction>
</comment>
<feature type="compositionally biased region" description="Basic and acidic residues" evidence="9">
    <location>
        <begin position="1"/>
        <end position="35"/>
    </location>
</feature>
<feature type="region of interest" description="Disordered" evidence="9">
    <location>
        <begin position="648"/>
        <end position="668"/>
    </location>
</feature>
<accession>A0A0S4TJP5</accession>
<name>A0A0S4TJP5_CRYHO</name>
<evidence type="ECO:0000256" key="3">
    <source>
        <dbReference type="ARBA" id="ARBA00022679"/>
    </source>
</evidence>
<sequence length="816" mass="92090">MSLKRENKDLGGESKKDDYETIGEDGKGVEKAEKTLEEEEKVVGQVLEEEGKTVEENRKVLEENGKTIEEERKTIEKAAKGQEKSYVENDKSSLESFEFLVPERKKEKSQEEKRGRMRELFKVGNLIEVVYNQEEEGNKGICNSNSISSNEQRLVVFSISNILGMGAYGIVVLADICSPRKKKSRNSITVEITDSDIKEILEKLEPRASISLAKTKTKATGWAGRGGGGGGKKLAIKIVDLEANDTAELEDPLATARKETSIMSELQDCEQILKYYVTFSSNSFLYILMEYAEGGSLYGLYSKYGSFPEELLASVTQDVLKALIRIHGQKDGNHSNSQNYILHNDIKSANILLTENCVAKLADFGVSRKIKSEIKSNRQEDSESITKVNDIMYPFSNDQEILGSPFWMAPEIILGTGTGIRTKAGPGIGTGEPGASDIWSLGITVLELAFGRIPWPNFDSLEELLEYILRSPPPQKTVREEIKGLFSQEFWDFIDSCLTKDPNQRKNANFLLKHPFILLKAKRPNSLGTFIQTISGVQQNYNNSKYYIQSIFNYVNHFFSHEDKAKVPTKFQSLSNQNLIKKISTSVSISRYFSRKRSTITIQNIPIPSNKSSKTYLKDSENNQKVINNHYNQSQNSKSSNSLFSSTFYKSEQEQEQKQKHYNDESSLMNKKVSVGKMHKCLESSLIEFNQLDLKDSSSNFSPNSSPSSNELALNSKFKLSISEKQDSRKSNTKPFGAKNQSREKIINWSKTKGKKNKLVKEKVQINYKKTSQKKNSQNTINNHTETALLSSNRKEKTKLKTQKFFFSSCCSKNAI</sequence>
<proteinExistence type="inferred from homology"/>
<evidence type="ECO:0000256" key="6">
    <source>
        <dbReference type="ARBA" id="ARBA00022840"/>
    </source>
</evidence>
<dbReference type="Pfam" id="PF00069">
    <property type="entry name" value="Pkinase"/>
    <property type="match status" value="1"/>
</dbReference>
<keyword evidence="10" id="KW-1133">Transmembrane helix</keyword>
<comment type="similarity">
    <text evidence="1">Belongs to the protein kinase superfamily. STE Ser/Thr protein kinase family. STE20 subfamily.</text>
</comment>
<dbReference type="Gene3D" id="3.30.200.20">
    <property type="entry name" value="Phosphorylase Kinase, domain 1"/>
    <property type="match status" value="1"/>
</dbReference>
<keyword evidence="6" id="KW-0067">ATP-binding</keyword>
<dbReference type="PANTHER" id="PTHR48012">
    <property type="entry name" value="STERILE20-LIKE KINASE, ISOFORM B-RELATED"/>
    <property type="match status" value="1"/>
</dbReference>
<keyword evidence="10" id="KW-0812">Transmembrane</keyword>
<evidence type="ECO:0000256" key="10">
    <source>
        <dbReference type="SAM" id="Phobius"/>
    </source>
</evidence>
<dbReference type="PROSITE" id="PS50011">
    <property type="entry name" value="PROTEIN_KINASE_DOM"/>
    <property type="match status" value="1"/>
</dbReference>
<dbReference type="GO" id="GO:0005737">
    <property type="term" value="C:cytoplasm"/>
    <property type="evidence" value="ECO:0007669"/>
    <property type="project" value="TreeGrafter"/>
</dbReference>
<dbReference type="Proteomes" id="UP000199752">
    <property type="component" value="Chromosome 7"/>
</dbReference>
<evidence type="ECO:0000259" key="11">
    <source>
        <dbReference type="PROSITE" id="PS50011"/>
    </source>
</evidence>
<feature type="region of interest" description="Disordered" evidence="9">
    <location>
        <begin position="723"/>
        <end position="743"/>
    </location>
</feature>
<comment type="catalytic activity">
    <reaction evidence="7">
        <text>L-threonyl-[protein] + ATP = O-phospho-L-threonyl-[protein] + ADP + H(+)</text>
        <dbReference type="Rhea" id="RHEA:46608"/>
        <dbReference type="Rhea" id="RHEA-COMP:11060"/>
        <dbReference type="Rhea" id="RHEA-COMP:11605"/>
        <dbReference type="ChEBI" id="CHEBI:15378"/>
        <dbReference type="ChEBI" id="CHEBI:30013"/>
        <dbReference type="ChEBI" id="CHEBI:30616"/>
        <dbReference type="ChEBI" id="CHEBI:61977"/>
        <dbReference type="ChEBI" id="CHEBI:456216"/>
        <dbReference type="EC" id="2.7.11.1"/>
    </reaction>
</comment>
<feature type="transmembrane region" description="Helical" evidence="10">
    <location>
        <begin position="154"/>
        <end position="174"/>
    </location>
</feature>
<dbReference type="VEuPathDB" id="CryptoDB:Chro.70160"/>
<keyword evidence="10" id="KW-0472">Membrane</keyword>
<dbReference type="GO" id="GO:0005524">
    <property type="term" value="F:ATP binding"/>
    <property type="evidence" value="ECO:0007669"/>
    <property type="project" value="UniProtKB-KW"/>
</dbReference>
<evidence type="ECO:0000256" key="7">
    <source>
        <dbReference type="ARBA" id="ARBA00047899"/>
    </source>
</evidence>
<feature type="compositionally biased region" description="Basic and acidic residues" evidence="9">
    <location>
        <begin position="49"/>
        <end position="67"/>
    </location>
</feature>
<dbReference type="VEuPathDB" id="CryptoDB:GY17_00001922"/>
<evidence type="ECO:0000256" key="2">
    <source>
        <dbReference type="ARBA" id="ARBA00022527"/>
    </source>
</evidence>
<dbReference type="PROSITE" id="PS00108">
    <property type="entry name" value="PROTEIN_KINASE_ST"/>
    <property type="match status" value="1"/>
</dbReference>
<evidence type="ECO:0000256" key="5">
    <source>
        <dbReference type="ARBA" id="ARBA00022777"/>
    </source>
</evidence>
<reference evidence="12" key="1">
    <citation type="submission" date="2015-08" db="EMBL/GenBank/DDBJ databases">
        <authorList>
            <person name="Babu N.S."/>
            <person name="Beckwith C.J."/>
            <person name="Beseler K.G."/>
            <person name="Brison A."/>
            <person name="Carone J.V."/>
            <person name="Caskin T.P."/>
            <person name="Diamond M."/>
            <person name="Durham M.E."/>
            <person name="Foxe J.M."/>
            <person name="Go M."/>
            <person name="Henderson B.A."/>
            <person name="Jones I.B."/>
            <person name="McGettigan J.A."/>
            <person name="Micheletti S.J."/>
            <person name="Nasrallah M.E."/>
            <person name="Ortiz D."/>
            <person name="Piller C.R."/>
            <person name="Privatt S.R."/>
            <person name="Schneider S.L."/>
            <person name="Sharp S."/>
            <person name="Smith T.C."/>
            <person name="Stanton J.D."/>
            <person name="Ullery H.E."/>
            <person name="Wilson R.J."/>
            <person name="Serrano M.G."/>
            <person name="Buck G."/>
            <person name="Lee V."/>
            <person name="Wang Y."/>
            <person name="Carvalho R."/>
            <person name="Voegtly L."/>
            <person name="Shi R."/>
            <person name="Duckworth R."/>
            <person name="Johnson A."/>
            <person name="Loviza R."/>
            <person name="Walstead R."/>
            <person name="Shah Z."/>
            <person name="Kiflezghi M."/>
            <person name="Wade K."/>
            <person name="Ball S.L."/>
            <person name="Bradley K.W."/>
            <person name="Asai D.J."/>
            <person name="Bowman C.A."/>
            <person name="Russell D.A."/>
            <person name="Pope W.H."/>
            <person name="Jacobs-Sera D."/>
            <person name="Hendrix R.W."/>
            <person name="Hatfull G.F."/>
        </authorList>
    </citation>
    <scope>NUCLEOTIDE SEQUENCE [LARGE SCALE GENOMIC DNA]</scope>
</reference>